<dbReference type="Pfam" id="PF19160">
    <property type="entry name" value="SPARK"/>
    <property type="match status" value="1"/>
</dbReference>
<gene>
    <name evidence="4" type="ORF">Din_021762</name>
</gene>
<keyword evidence="1" id="KW-0732">Signal</keyword>
<name>A0A5B7AA38_DAVIN</name>
<evidence type="ECO:0000259" key="2">
    <source>
        <dbReference type="Pfam" id="PF19160"/>
    </source>
</evidence>
<feature type="signal peptide" evidence="1">
    <location>
        <begin position="1"/>
        <end position="28"/>
    </location>
</feature>
<feature type="domain" description="At1g61900-like C-terminal" evidence="3">
    <location>
        <begin position="283"/>
        <end position="356"/>
    </location>
</feature>
<dbReference type="AlphaFoldDB" id="A0A5B7AA38"/>
<dbReference type="PANTHER" id="PTHR33831">
    <property type="entry name" value="GPI-ANCHORED PROTEIN"/>
    <property type="match status" value="1"/>
</dbReference>
<reference evidence="4" key="1">
    <citation type="submission" date="2019-08" db="EMBL/GenBank/DDBJ databases">
        <title>Reference gene set and small RNA set construction with multiple tissues from Davidia involucrata Baill.</title>
        <authorList>
            <person name="Yang H."/>
            <person name="Zhou C."/>
            <person name="Li G."/>
            <person name="Wang J."/>
            <person name="Gao P."/>
            <person name="Wang M."/>
            <person name="Wang R."/>
            <person name="Zhao Y."/>
        </authorList>
    </citation>
    <scope>NUCLEOTIDE SEQUENCE</scope>
    <source>
        <tissue evidence="4">Mixed with DoveR01_LX</tissue>
    </source>
</reference>
<proteinExistence type="predicted"/>
<evidence type="ECO:0000256" key="1">
    <source>
        <dbReference type="SAM" id="SignalP"/>
    </source>
</evidence>
<protein>
    <submittedName>
        <fullName evidence="4">Uncharacterized protein</fullName>
    </submittedName>
</protein>
<evidence type="ECO:0000313" key="4">
    <source>
        <dbReference type="EMBL" id="MPA52321.1"/>
    </source>
</evidence>
<dbReference type="InterPro" id="IPR059003">
    <property type="entry name" value="At1g61900_C"/>
</dbReference>
<feature type="domain" description="SPARK" evidence="2">
    <location>
        <begin position="81"/>
        <end position="227"/>
    </location>
</feature>
<evidence type="ECO:0000259" key="3">
    <source>
        <dbReference type="Pfam" id="PF26584"/>
    </source>
</evidence>
<dbReference type="GO" id="GO:0005886">
    <property type="term" value="C:plasma membrane"/>
    <property type="evidence" value="ECO:0007669"/>
    <property type="project" value="TreeGrafter"/>
</dbReference>
<dbReference type="InterPro" id="IPR043891">
    <property type="entry name" value="SPARK"/>
</dbReference>
<dbReference type="InterPro" id="IPR040336">
    <property type="entry name" value="At1g61900-like"/>
</dbReference>
<dbReference type="Pfam" id="PF26584">
    <property type="entry name" value="At1g61900"/>
    <property type="match status" value="1"/>
</dbReference>
<dbReference type="PANTHER" id="PTHR33831:SF5">
    <property type="entry name" value="OS07G0102300 PROTEIN"/>
    <property type="match status" value="1"/>
</dbReference>
<accession>A0A5B7AA38</accession>
<dbReference type="EMBL" id="GHES01021762">
    <property type="protein sequence ID" value="MPA52321.1"/>
    <property type="molecule type" value="Transcribed_RNA"/>
</dbReference>
<organism evidence="4">
    <name type="scientific">Davidia involucrata</name>
    <name type="common">Dove tree</name>
    <dbReference type="NCBI Taxonomy" id="16924"/>
    <lineage>
        <taxon>Eukaryota</taxon>
        <taxon>Viridiplantae</taxon>
        <taxon>Streptophyta</taxon>
        <taxon>Embryophyta</taxon>
        <taxon>Tracheophyta</taxon>
        <taxon>Spermatophyta</taxon>
        <taxon>Magnoliopsida</taxon>
        <taxon>eudicotyledons</taxon>
        <taxon>Gunneridae</taxon>
        <taxon>Pentapetalae</taxon>
        <taxon>asterids</taxon>
        <taxon>Cornales</taxon>
        <taxon>Nyssaceae</taxon>
        <taxon>Davidia</taxon>
    </lineage>
</organism>
<sequence>MREEVVQSLNLNLLTVFLLFLCLHESCCSPLNYLISSAIMDKRADALLPEMSPSAAPQPLLPLLAPSPLTPFTNNTVPKLSGLCMLNFAAIESVMSMTSIDCLAVFAPFLANVICCPQLEATLVILLGQSSKDTNMLALNGTLAKHCLSDFNQILVGQGASDNLQQICSIRPSNLTEGSCPVKDVNEFESTVDSSKLLAACEKIDLVKECCGQICLNAISEAARKLALKAYGLLSIVGSHTLSDHSTRVNDCKSIVLRWLASKLDPSHAKEVLRGLSNCNVNKVCPLVFPKMSHVTKGCGDGMSNQTACCNAMDSYVSHLQKQSFITNLQALDCAASLGMKLQKANITKNVYGLCRISLKDFSLQVGAQESGCLLPSLPSDATFDKSSGVSFLCDLNDNIPAPWPSSSQLPASSCNKTVKIPALPAATSGQSGLYNEDLVFLLNFAALVVFMILL</sequence>
<feature type="chain" id="PRO_5022844670" evidence="1">
    <location>
        <begin position="29"/>
        <end position="455"/>
    </location>
</feature>